<feature type="compositionally biased region" description="Polar residues" evidence="1">
    <location>
        <begin position="42"/>
        <end position="67"/>
    </location>
</feature>
<organism evidence="2 3">
    <name type="scientific">Paramuricea clavata</name>
    <name type="common">Red gorgonian</name>
    <name type="synonym">Violescent sea-whip</name>
    <dbReference type="NCBI Taxonomy" id="317549"/>
    <lineage>
        <taxon>Eukaryota</taxon>
        <taxon>Metazoa</taxon>
        <taxon>Cnidaria</taxon>
        <taxon>Anthozoa</taxon>
        <taxon>Octocorallia</taxon>
        <taxon>Malacalcyonacea</taxon>
        <taxon>Plexauridae</taxon>
        <taxon>Paramuricea</taxon>
    </lineage>
</organism>
<protein>
    <submittedName>
        <fullName evidence="2">Uncharacterized protein</fullName>
    </submittedName>
</protein>
<reference evidence="2" key="1">
    <citation type="submission" date="2020-04" db="EMBL/GenBank/DDBJ databases">
        <authorList>
            <person name="Alioto T."/>
            <person name="Alioto T."/>
            <person name="Gomez Garrido J."/>
        </authorList>
    </citation>
    <scope>NUCLEOTIDE SEQUENCE</scope>
    <source>
        <strain evidence="2">A484AB</strain>
    </source>
</reference>
<gene>
    <name evidence="2" type="ORF">PACLA_8A000589</name>
</gene>
<evidence type="ECO:0000313" key="2">
    <source>
        <dbReference type="EMBL" id="CAB4006586.1"/>
    </source>
</evidence>
<comment type="caution">
    <text evidence="2">The sequence shown here is derived from an EMBL/GenBank/DDBJ whole genome shotgun (WGS) entry which is preliminary data.</text>
</comment>
<dbReference type="AlphaFoldDB" id="A0A6S7HNQ3"/>
<dbReference type="EMBL" id="CACRXK020005548">
    <property type="protein sequence ID" value="CAB4006586.1"/>
    <property type="molecule type" value="Genomic_DNA"/>
</dbReference>
<accession>A0A6S7HNQ3</accession>
<evidence type="ECO:0000256" key="1">
    <source>
        <dbReference type="SAM" id="MobiDB-lite"/>
    </source>
</evidence>
<feature type="region of interest" description="Disordered" evidence="1">
    <location>
        <begin position="35"/>
        <end position="70"/>
    </location>
</feature>
<dbReference type="Proteomes" id="UP001152795">
    <property type="component" value="Unassembled WGS sequence"/>
</dbReference>
<keyword evidence="3" id="KW-1185">Reference proteome</keyword>
<proteinExistence type="predicted"/>
<evidence type="ECO:0000313" key="3">
    <source>
        <dbReference type="Proteomes" id="UP001152795"/>
    </source>
</evidence>
<sequence length="174" mass="20061">MGDELEEFLLSFRDKIGSQSYQKASKYCCNKNVTSPDEACSDNETTHGVATETSKQNSTVSKTTEYPTTAKRPLQNRQRNVEEQIRANRQELQVMQVRLESMNINVPELPEIGRYKVVCGNCHHRGHRNQQTKPCIMERCSSFTYCGIKDKHPEYRMKCAIKKRATLLNNLKKN</sequence>
<name>A0A6S7HNQ3_PARCT</name>
<dbReference type="OrthoDB" id="5972764at2759"/>